<accession>A0AAW2KS14</accession>
<proteinExistence type="predicted"/>
<organism evidence="2">
    <name type="scientific">Sesamum radiatum</name>
    <name type="common">Black benniseed</name>
    <dbReference type="NCBI Taxonomy" id="300843"/>
    <lineage>
        <taxon>Eukaryota</taxon>
        <taxon>Viridiplantae</taxon>
        <taxon>Streptophyta</taxon>
        <taxon>Embryophyta</taxon>
        <taxon>Tracheophyta</taxon>
        <taxon>Spermatophyta</taxon>
        <taxon>Magnoliopsida</taxon>
        <taxon>eudicotyledons</taxon>
        <taxon>Gunneridae</taxon>
        <taxon>Pentapetalae</taxon>
        <taxon>asterids</taxon>
        <taxon>lamiids</taxon>
        <taxon>Lamiales</taxon>
        <taxon>Pedaliaceae</taxon>
        <taxon>Sesamum</taxon>
    </lineage>
</organism>
<name>A0AAW2KS14_SESRA</name>
<reference evidence="2" key="1">
    <citation type="submission" date="2020-06" db="EMBL/GenBank/DDBJ databases">
        <authorList>
            <person name="Li T."/>
            <person name="Hu X."/>
            <person name="Zhang T."/>
            <person name="Song X."/>
            <person name="Zhang H."/>
            <person name="Dai N."/>
            <person name="Sheng W."/>
            <person name="Hou X."/>
            <person name="Wei L."/>
        </authorList>
    </citation>
    <scope>NUCLEOTIDE SEQUENCE</scope>
    <source>
        <strain evidence="2">G02</strain>
        <tissue evidence="2">Leaf</tissue>
    </source>
</reference>
<protein>
    <submittedName>
        <fullName evidence="2">Uncharacterized protein</fullName>
    </submittedName>
</protein>
<comment type="caution">
    <text evidence="2">The sequence shown here is derived from an EMBL/GenBank/DDBJ whole genome shotgun (WGS) entry which is preliminary data.</text>
</comment>
<sequence length="205" mass="22913">MKEGGRRILNCNWICQILSIMLDPKNGTSESPLLYQRVEISRISLPIFGPSNTRFLPPKSLLLGQNPNQLGRTPISLHKRAVAGVLIICLISLLEPSLCRCHFIKHIPKDCLIPFLKTTLQTSQFLLKSHHTATYHWVLPILTDHSKKLGMNGPHYVGNKKMKPSVPQCTLPQQINHDGPTGKAQGELPASWEDSHPTARNKDPV</sequence>
<evidence type="ECO:0000313" key="2">
    <source>
        <dbReference type="EMBL" id="KAL0308976.1"/>
    </source>
</evidence>
<feature type="region of interest" description="Disordered" evidence="1">
    <location>
        <begin position="173"/>
        <end position="205"/>
    </location>
</feature>
<reference evidence="2" key="2">
    <citation type="journal article" date="2024" name="Plant">
        <title>Genomic evolution and insights into agronomic trait innovations of Sesamum species.</title>
        <authorList>
            <person name="Miao H."/>
            <person name="Wang L."/>
            <person name="Qu L."/>
            <person name="Liu H."/>
            <person name="Sun Y."/>
            <person name="Le M."/>
            <person name="Wang Q."/>
            <person name="Wei S."/>
            <person name="Zheng Y."/>
            <person name="Lin W."/>
            <person name="Duan Y."/>
            <person name="Cao H."/>
            <person name="Xiong S."/>
            <person name="Wang X."/>
            <person name="Wei L."/>
            <person name="Li C."/>
            <person name="Ma Q."/>
            <person name="Ju M."/>
            <person name="Zhao R."/>
            <person name="Li G."/>
            <person name="Mu C."/>
            <person name="Tian Q."/>
            <person name="Mei H."/>
            <person name="Zhang T."/>
            <person name="Gao T."/>
            <person name="Zhang H."/>
        </authorList>
    </citation>
    <scope>NUCLEOTIDE SEQUENCE</scope>
    <source>
        <strain evidence="2">G02</strain>
    </source>
</reference>
<dbReference type="AlphaFoldDB" id="A0AAW2KS14"/>
<evidence type="ECO:0000256" key="1">
    <source>
        <dbReference type="SAM" id="MobiDB-lite"/>
    </source>
</evidence>
<feature type="compositionally biased region" description="Basic and acidic residues" evidence="1">
    <location>
        <begin position="193"/>
        <end position="205"/>
    </location>
</feature>
<dbReference type="EMBL" id="JACGWJ010000027">
    <property type="protein sequence ID" value="KAL0308976.1"/>
    <property type="molecule type" value="Genomic_DNA"/>
</dbReference>
<gene>
    <name evidence="2" type="ORF">Sradi_5839900</name>
</gene>